<evidence type="ECO:0000313" key="2">
    <source>
        <dbReference type="EMBL" id="TCK73679.1"/>
    </source>
</evidence>
<dbReference type="InterPro" id="IPR001633">
    <property type="entry name" value="EAL_dom"/>
</dbReference>
<dbReference type="PANTHER" id="PTHR33121">
    <property type="entry name" value="CYCLIC DI-GMP PHOSPHODIESTERASE PDEF"/>
    <property type="match status" value="1"/>
</dbReference>
<feature type="domain" description="EAL" evidence="1">
    <location>
        <begin position="10"/>
        <end position="263"/>
    </location>
</feature>
<name>A0A4R1LB29_9BACT</name>
<dbReference type="AlphaFoldDB" id="A0A4R1LB29"/>
<keyword evidence="3" id="KW-1185">Reference proteome</keyword>
<dbReference type="SMART" id="SM00052">
    <property type="entry name" value="EAL"/>
    <property type="match status" value="1"/>
</dbReference>
<dbReference type="Gene3D" id="3.20.20.450">
    <property type="entry name" value="EAL domain"/>
    <property type="match status" value="1"/>
</dbReference>
<comment type="caution">
    <text evidence="2">The sequence shown here is derived from an EMBL/GenBank/DDBJ whole genome shotgun (WGS) entry which is preliminary data.</text>
</comment>
<dbReference type="PROSITE" id="PS50883">
    <property type="entry name" value="EAL"/>
    <property type="match status" value="1"/>
</dbReference>
<dbReference type="EMBL" id="SMGK01000002">
    <property type="protein sequence ID" value="TCK73679.1"/>
    <property type="molecule type" value="Genomic_DNA"/>
</dbReference>
<reference evidence="2 3" key="1">
    <citation type="submission" date="2019-03" db="EMBL/GenBank/DDBJ databases">
        <title>Genomic Encyclopedia of Type Strains, Phase IV (KMG-IV): sequencing the most valuable type-strain genomes for metagenomic binning, comparative biology and taxonomic classification.</title>
        <authorList>
            <person name="Goeker M."/>
        </authorList>
    </citation>
    <scope>NUCLEOTIDE SEQUENCE [LARGE SCALE GENOMIC DNA]</scope>
    <source>
        <strain evidence="2 3">DSM 103428</strain>
    </source>
</reference>
<evidence type="ECO:0000313" key="3">
    <source>
        <dbReference type="Proteomes" id="UP000295210"/>
    </source>
</evidence>
<organism evidence="2 3">
    <name type="scientific">Acidipila rosea</name>
    <dbReference type="NCBI Taxonomy" id="768535"/>
    <lineage>
        <taxon>Bacteria</taxon>
        <taxon>Pseudomonadati</taxon>
        <taxon>Acidobacteriota</taxon>
        <taxon>Terriglobia</taxon>
        <taxon>Terriglobales</taxon>
        <taxon>Acidobacteriaceae</taxon>
        <taxon>Acidipila</taxon>
    </lineage>
</organism>
<dbReference type="InterPro" id="IPR035919">
    <property type="entry name" value="EAL_sf"/>
</dbReference>
<accession>A0A4R1LB29</accession>
<dbReference type="RefSeq" id="WP_207901362.1">
    <property type="nucleotide sequence ID" value="NZ_SMGK01000002.1"/>
</dbReference>
<protein>
    <submittedName>
        <fullName evidence="2">EAL domain-containing protein (Putative c-di-GMP-specific phosphodiesterase class I)</fullName>
    </submittedName>
</protein>
<gene>
    <name evidence="2" type="ORF">C7378_1292</name>
</gene>
<dbReference type="CDD" id="cd01948">
    <property type="entry name" value="EAL"/>
    <property type="match status" value="1"/>
</dbReference>
<evidence type="ECO:0000259" key="1">
    <source>
        <dbReference type="PROSITE" id="PS50883"/>
    </source>
</evidence>
<dbReference type="PANTHER" id="PTHR33121:SF15">
    <property type="entry name" value="BLUE LIGHT- AND TEMPERATURE-REGULATED ANTIREPRESSOR BLUF"/>
    <property type="match status" value="1"/>
</dbReference>
<dbReference type="Pfam" id="PF00563">
    <property type="entry name" value="EAL"/>
    <property type="match status" value="1"/>
</dbReference>
<sequence length="263" mass="29151">MNTIQRVKQGEQFQKTGCSACRESAFLVPFSMAFQPIVDFEAGKLFAYEALVRGVNGESAFSVLSQANDENRYALDQQCRVKAIELGASLSLPDTGAYLSINFYPNAVYEPAACLRKTLETASRVGFPLDRLIFEVTEGEKVRDHEHLNHILREYRAQGFKTAIDDFGAGYAGLNLLAKFQPDILKIDAELTREIDKRPVSQTIVRAIQQVSEALNIQTIAEGIETPAELSALRDLGLRYFQGYHFARPGFESLPSCSDSGIA</sequence>
<dbReference type="Proteomes" id="UP000295210">
    <property type="component" value="Unassembled WGS sequence"/>
</dbReference>
<proteinExistence type="predicted"/>
<dbReference type="GO" id="GO:0071111">
    <property type="term" value="F:cyclic-guanylate-specific phosphodiesterase activity"/>
    <property type="evidence" value="ECO:0007669"/>
    <property type="project" value="InterPro"/>
</dbReference>
<dbReference type="InterPro" id="IPR050706">
    <property type="entry name" value="Cyclic-di-GMP_PDE-like"/>
</dbReference>
<dbReference type="SUPFAM" id="SSF141868">
    <property type="entry name" value="EAL domain-like"/>
    <property type="match status" value="1"/>
</dbReference>